<organism evidence="1 2">
    <name type="scientific">Variovorax rhizosphaerae</name>
    <dbReference type="NCBI Taxonomy" id="1836200"/>
    <lineage>
        <taxon>Bacteria</taxon>
        <taxon>Pseudomonadati</taxon>
        <taxon>Pseudomonadota</taxon>
        <taxon>Betaproteobacteria</taxon>
        <taxon>Burkholderiales</taxon>
        <taxon>Comamonadaceae</taxon>
        <taxon>Variovorax</taxon>
    </lineage>
</organism>
<comment type="caution">
    <text evidence="1">The sequence shown here is derived from an EMBL/GenBank/DDBJ whole genome shotgun (WGS) entry which is preliminary data.</text>
</comment>
<reference evidence="1 2" key="1">
    <citation type="submission" date="2024-03" db="EMBL/GenBank/DDBJ databases">
        <title>Novel species of the genus Variovorax.</title>
        <authorList>
            <person name="Liu Q."/>
            <person name="Xin Y.-H."/>
        </authorList>
    </citation>
    <scope>NUCLEOTIDE SEQUENCE [LARGE SCALE GENOMIC DNA]</scope>
    <source>
        <strain evidence="1 2">KACC 18900</strain>
    </source>
</reference>
<evidence type="ECO:0000313" key="2">
    <source>
        <dbReference type="Proteomes" id="UP001385892"/>
    </source>
</evidence>
<proteinExistence type="predicted"/>
<keyword evidence="2" id="KW-1185">Reference proteome</keyword>
<sequence>MTEQLRALGSEFFAGVARRLASVLANEEGKGDELIQVLSQDRA</sequence>
<dbReference type="EMBL" id="JBBKZT010000013">
    <property type="protein sequence ID" value="MEJ8850161.1"/>
    <property type="molecule type" value="Genomic_DNA"/>
</dbReference>
<dbReference type="RefSeq" id="WP_340345394.1">
    <property type="nucleotide sequence ID" value="NZ_JBBKZT010000013.1"/>
</dbReference>
<dbReference type="Proteomes" id="UP001385892">
    <property type="component" value="Unassembled WGS sequence"/>
</dbReference>
<evidence type="ECO:0000313" key="1">
    <source>
        <dbReference type="EMBL" id="MEJ8850161.1"/>
    </source>
</evidence>
<gene>
    <name evidence="1" type="ORF">WKW82_26185</name>
</gene>
<name>A0ABU8WRI4_9BURK</name>
<accession>A0ABU8WRI4</accession>
<protein>
    <submittedName>
        <fullName evidence="1">Uncharacterized protein</fullName>
    </submittedName>
</protein>